<dbReference type="SUPFAM" id="SSF52980">
    <property type="entry name" value="Restriction endonuclease-like"/>
    <property type="match status" value="1"/>
</dbReference>
<gene>
    <name evidence="2" type="ORF">FTUN_5736</name>
</gene>
<accession>A0A6M5YXP5</accession>
<proteinExistence type="predicted"/>
<evidence type="ECO:0000313" key="2">
    <source>
        <dbReference type="EMBL" id="QJW98156.1"/>
    </source>
</evidence>
<dbReference type="PANTHER" id="PTHR35400:SF1">
    <property type="entry name" value="SLR1083 PROTEIN"/>
    <property type="match status" value="1"/>
</dbReference>
<reference evidence="3" key="1">
    <citation type="submission" date="2020-05" db="EMBL/GenBank/DDBJ databases">
        <title>Frigoriglobus tundricola gen. nov., sp. nov., a psychrotolerant cellulolytic planctomycete of the family Gemmataceae with two divergent copies of 16S rRNA gene.</title>
        <authorList>
            <person name="Kulichevskaya I.S."/>
            <person name="Ivanova A.A."/>
            <person name="Naumoff D.G."/>
            <person name="Beletsky A.V."/>
            <person name="Rijpstra W.I.C."/>
            <person name="Sinninghe Damste J.S."/>
            <person name="Mardanov A.V."/>
            <person name="Ravin N.V."/>
            <person name="Dedysh S.N."/>
        </authorList>
    </citation>
    <scope>NUCLEOTIDE SEQUENCE [LARGE SCALE GENOMIC DNA]</scope>
    <source>
        <strain evidence="3">PL17</strain>
    </source>
</reference>
<dbReference type="KEGG" id="ftj:FTUN_5736"/>
<name>A0A6M5YXP5_9BACT</name>
<dbReference type="Pfam" id="PF05685">
    <property type="entry name" value="Uma2"/>
    <property type="match status" value="1"/>
</dbReference>
<dbReference type="InterPro" id="IPR008538">
    <property type="entry name" value="Uma2"/>
</dbReference>
<dbReference type="InterPro" id="IPR012296">
    <property type="entry name" value="Nuclease_put_TT1808"/>
</dbReference>
<protein>
    <recommendedName>
        <fullName evidence="1">Putative restriction endonuclease domain-containing protein</fullName>
    </recommendedName>
</protein>
<dbReference type="EMBL" id="CP053452">
    <property type="protein sequence ID" value="QJW98156.1"/>
    <property type="molecule type" value="Genomic_DNA"/>
</dbReference>
<feature type="domain" description="Putative restriction endonuclease" evidence="1">
    <location>
        <begin position="64"/>
        <end position="199"/>
    </location>
</feature>
<dbReference type="PANTHER" id="PTHR35400">
    <property type="entry name" value="SLR1083 PROTEIN"/>
    <property type="match status" value="1"/>
</dbReference>
<dbReference type="InterPro" id="IPR011335">
    <property type="entry name" value="Restrct_endonuc-II-like"/>
</dbReference>
<organism evidence="2 3">
    <name type="scientific">Frigoriglobus tundricola</name>
    <dbReference type="NCBI Taxonomy" id="2774151"/>
    <lineage>
        <taxon>Bacteria</taxon>
        <taxon>Pseudomonadati</taxon>
        <taxon>Planctomycetota</taxon>
        <taxon>Planctomycetia</taxon>
        <taxon>Gemmatales</taxon>
        <taxon>Gemmataceae</taxon>
        <taxon>Frigoriglobus</taxon>
    </lineage>
</organism>
<evidence type="ECO:0000259" key="1">
    <source>
        <dbReference type="Pfam" id="PF05685"/>
    </source>
</evidence>
<dbReference type="CDD" id="cd06260">
    <property type="entry name" value="DUF820-like"/>
    <property type="match status" value="1"/>
</dbReference>
<sequence>MATADLLPPPPAAPRQNPSPRLWTAAEFARMRELGLFAGRDVELVAGIVRENPGGGPFVFTRTEYYALDANHFFRGQRVQLIGGVILQESPMNPPHAVAVTLGLSTLQTLFGAGHHVRVQLPIDLGLISEPQPDLAVVAGLPREYLTDHPKTALLVVEVSDTTIQEDTHEKASLYASGGIEDYWVIDLTTSRVLVFRSPRPDPKARFGHDHVSLAAYGREDRLSPLAAPDARILGSDLLP</sequence>
<dbReference type="AlphaFoldDB" id="A0A6M5YXP5"/>
<evidence type="ECO:0000313" key="3">
    <source>
        <dbReference type="Proteomes" id="UP000503447"/>
    </source>
</evidence>
<dbReference type="Gene3D" id="3.90.1570.10">
    <property type="entry name" value="tt1808, chain A"/>
    <property type="match status" value="1"/>
</dbReference>
<keyword evidence="3" id="KW-1185">Reference proteome</keyword>
<dbReference type="Proteomes" id="UP000503447">
    <property type="component" value="Chromosome"/>
</dbReference>